<keyword evidence="1" id="KW-0812">Transmembrane</keyword>
<feature type="domain" description="DUF6536" evidence="2">
    <location>
        <begin position="69"/>
        <end position="225"/>
    </location>
</feature>
<evidence type="ECO:0000256" key="1">
    <source>
        <dbReference type="SAM" id="Phobius"/>
    </source>
</evidence>
<feature type="transmembrane region" description="Helical" evidence="1">
    <location>
        <begin position="79"/>
        <end position="99"/>
    </location>
</feature>
<feature type="transmembrane region" description="Helical" evidence="1">
    <location>
        <begin position="771"/>
        <end position="790"/>
    </location>
</feature>
<feature type="transmembrane region" description="Helical" evidence="1">
    <location>
        <begin position="599"/>
        <end position="625"/>
    </location>
</feature>
<evidence type="ECO:0000313" key="3">
    <source>
        <dbReference type="EMBL" id="KAF5861460.1"/>
    </source>
</evidence>
<feature type="transmembrane region" description="Helical" evidence="1">
    <location>
        <begin position="671"/>
        <end position="691"/>
    </location>
</feature>
<accession>A0A8H6A6H1</accession>
<dbReference type="AlphaFoldDB" id="A0A8H6A6H1"/>
<comment type="caution">
    <text evidence="3">The sequence shown here is derived from an EMBL/GenBank/DDBJ whole genome shotgun (WGS) entry which is preliminary data.</text>
</comment>
<protein>
    <recommendedName>
        <fullName evidence="2">DUF6536 domain-containing protein</fullName>
    </recommendedName>
</protein>
<feature type="transmembrane region" description="Helical" evidence="1">
    <location>
        <begin position="186"/>
        <end position="203"/>
    </location>
</feature>
<name>A0A8H6A6H1_PETAA</name>
<feature type="transmembrane region" description="Helical" evidence="1">
    <location>
        <begin position="124"/>
        <end position="146"/>
    </location>
</feature>
<dbReference type="Proteomes" id="UP000541154">
    <property type="component" value="Unassembled WGS sequence"/>
</dbReference>
<evidence type="ECO:0000313" key="4">
    <source>
        <dbReference type="Proteomes" id="UP000541154"/>
    </source>
</evidence>
<dbReference type="PANTHER" id="PTHR35395">
    <property type="entry name" value="DUF6536 DOMAIN-CONTAINING PROTEIN"/>
    <property type="match status" value="1"/>
</dbReference>
<keyword evidence="1" id="KW-0472">Membrane</keyword>
<proteinExistence type="predicted"/>
<keyword evidence="4" id="KW-1185">Reference proteome</keyword>
<evidence type="ECO:0000259" key="2">
    <source>
        <dbReference type="Pfam" id="PF20163"/>
    </source>
</evidence>
<dbReference type="EMBL" id="SPNV01000099">
    <property type="protein sequence ID" value="KAF5861460.1"/>
    <property type="molecule type" value="Genomic_DNA"/>
</dbReference>
<keyword evidence="1" id="KW-1133">Transmembrane helix</keyword>
<dbReference type="InterPro" id="IPR046623">
    <property type="entry name" value="DUF6536"/>
</dbReference>
<organism evidence="3 4">
    <name type="scientific">Petromyces alliaceus</name>
    <name type="common">Aspergillus alliaceus</name>
    <dbReference type="NCBI Taxonomy" id="209559"/>
    <lineage>
        <taxon>Eukaryota</taxon>
        <taxon>Fungi</taxon>
        <taxon>Dikarya</taxon>
        <taxon>Ascomycota</taxon>
        <taxon>Pezizomycotina</taxon>
        <taxon>Eurotiomycetes</taxon>
        <taxon>Eurotiomycetidae</taxon>
        <taxon>Eurotiales</taxon>
        <taxon>Aspergillaceae</taxon>
        <taxon>Aspergillus</taxon>
        <taxon>Aspergillus subgen. Circumdati</taxon>
    </lineage>
</organism>
<reference evidence="3 4" key="1">
    <citation type="submission" date="2019-04" db="EMBL/GenBank/DDBJ databases">
        <title>Aspergillus burnettii sp. nov., novel species from soil in southeast Queensland.</title>
        <authorList>
            <person name="Gilchrist C.L.M."/>
            <person name="Pitt J.I."/>
            <person name="Lange L."/>
            <person name="Lacey H.J."/>
            <person name="Vuong D."/>
            <person name="Midgley D.J."/>
            <person name="Greenfield P."/>
            <person name="Bradbury M."/>
            <person name="Lacey E."/>
            <person name="Busk P.K."/>
            <person name="Pilgaard B."/>
            <person name="Chooi Y.H."/>
            <person name="Piggott A.M."/>
        </authorList>
    </citation>
    <scope>NUCLEOTIDE SEQUENCE [LARGE SCALE GENOMIC DNA]</scope>
    <source>
        <strain evidence="3 4">FRR 5400</strain>
    </source>
</reference>
<feature type="transmembrane region" description="Helical" evidence="1">
    <location>
        <begin position="471"/>
        <end position="494"/>
    </location>
</feature>
<sequence length="879" mass="97315">MAAENKEVGVDPWAILPSWRLSPKYSSLSKGISEGDDKQEVTNHLRTVSTTSLSSRSGPDETHEEGKEWIRGALLCTRGAGIILALNFIMAIVATGISYSKPLNRRQFQAITLYDGDCSVSSRWATGLHLLINVLSTLLLAASNYVMQCLGAPSRSDINQAHKKRKWLDVGTFSVRNFAIMDTRRKILWVLLLLSSTPIHMIYNSVVFSSISTLEYATVVVPDDLTASEPLVADESASDSFTATVGMSPMDVRAEIFNGTYNNMTIQDCLNKYNIEYNTHLGTLLFTADRQYLRNTSSLFGVIGDSLFSVPLLYDYFDSLGQYEGESVVHQIMNSGNLTVHGLHWAYHPWNFTMPFPTSMTNVSSALNVSYFTLNTTVHMYDKAKDVDEDIAHDLGELYEYLTAYNPDGQALATYLKTPSHWASSWAGNITFEQGNRPVFPSTLYIANVTSLTRVPISGCMSKDKEQRCQLFYSPPIAIAVIVSNVIKVVCMYLTARSSRKDILLTVGDAISSFLTHPDPNTEGRCLMSRADVTHGPQSWAAVTLLSNLGRFKGYHLHRSAVSVAGTPLVDVPQGSDSLPRDYPTMLPGRKRWFQAASVWRWTATLGFLLCCVATSIFLFCLSIAGSNIYGSIPRAWDIGFGKATAQTMIQDRNISNTVISLVLLTNTPQMILSILYFLCNSLMTCMLIAAEYDDYATQRKPLRVSWPKGQQRSTYYLSLPYRYGAPLLLFSVIMHWLLSQSIFFVNIQAYDVRDQPDPSKSTRGCGYSPIAIFCGLLVSGVAIIALLGLSCRRLKSRMPLATHCSAAISAACHPPPDDHDAALKPVMWGEVVGHRLDEQDPRGSTAYFGAGPDSSIKYAHCTFTSQEVNAPNPVRLYR</sequence>
<feature type="transmembrane region" description="Helical" evidence="1">
    <location>
        <begin position="728"/>
        <end position="751"/>
    </location>
</feature>
<dbReference type="PANTHER" id="PTHR35395:SF1">
    <property type="entry name" value="DUF6536 DOMAIN-CONTAINING PROTEIN"/>
    <property type="match status" value="1"/>
</dbReference>
<gene>
    <name evidence="3" type="ORF">ETB97_012939</name>
</gene>
<dbReference type="Pfam" id="PF20163">
    <property type="entry name" value="DUF6536"/>
    <property type="match status" value="1"/>
</dbReference>